<evidence type="ECO:0000313" key="2">
    <source>
        <dbReference type="Proteomes" id="UP001209755"/>
    </source>
</evidence>
<evidence type="ECO:0000313" key="1">
    <source>
        <dbReference type="EMBL" id="MCW2308856.1"/>
    </source>
</evidence>
<proteinExistence type="predicted"/>
<organism evidence="1 2">
    <name type="scientific">Rhodobium gokarnense</name>
    <dbReference type="NCBI Taxonomy" id="364296"/>
    <lineage>
        <taxon>Bacteria</taxon>
        <taxon>Pseudomonadati</taxon>
        <taxon>Pseudomonadota</taxon>
        <taxon>Alphaproteobacteria</taxon>
        <taxon>Hyphomicrobiales</taxon>
        <taxon>Rhodobiaceae</taxon>
        <taxon>Rhodobium</taxon>
    </lineage>
</organism>
<evidence type="ECO:0008006" key="3">
    <source>
        <dbReference type="Google" id="ProtNLM"/>
    </source>
</evidence>
<name>A0ABT3HEM5_9HYPH</name>
<dbReference type="RefSeq" id="WP_264602454.1">
    <property type="nucleotide sequence ID" value="NZ_JAOQNS010000009.1"/>
</dbReference>
<accession>A0ABT3HEM5</accession>
<sequence length="1263" mass="141833">MPVNETALRQWADHHQCRSNLPILVRRLVRETTITLQSLRFPGNEAVDLAGLDGQAVAEQATVWVPQGRSIWEMGCNQNSLAKANSDYRKRTDETPEEERATTSFVFVTPRRWPAKNEWQRERQAENSWANVLAWDAIDLENWLDEAPATSRWIGELLGFDQPGLLTPNEWWVRWSTASNPPISRRLVATRRHDESATLLRDLRNGDAVVSVAADDRSEAVAFVIAALTEESADDLLDRTLVVTRADIAIPRSDARLIIIADLPEGQEPDFGDRRNLTIVRAYPRGRQDVREASQLSHVPSEVFRDELQAMGLSCDDAESLALKTGHSVPILRRHLSPDPEIRRPLWARDRALAKRLLPFALAGSWVDRESFDDLAVLQLLGELDDGEIERARDELLALDDVPIARYGNVDVVVSQLDALFAIGPYIDRDDLDRFFQLVPELLGDRDPALDLPKDKWWMANVLGKARSYSGALLSGLSDALCILSVYGAEICGSSLKVDLAYRASQVVRELIAGADDERWLSIRGHLRALAEAAPYAFLDCLEEELRGKDPAIQEIMGTTGGAMGGECLRTNLLWALEILAWHPEHFSRVAKIVFDLQRFPTDDNWTNSPASTAKALFLAWLPATSLNVTERLKVLRELSGSYRTPTIDVCISLLPGGGPGLAFRTSRPRWRALEKEVPEATNSGIWDAAVGASHLLLDLVPYSKLELDKVLEVASRLHPDDLGRLVTEVERWGDSASDGDKAELRHDLRRREVIRASQNEPDNRDLAEAFQRIENALEPTQATMRHRWLFENTHVEWRGLIDDEDDGRVSWREREARVKEKRSEALAEIEAELGPEAILPFALDVKRPELVAQALVSQDSPPETATQWARKALRANQSEAADSFLRQVFWTAGLSDLKATIASLEKEGLLEDPTQRERLAKLLPGRSDGWEVAAALGPDVEQAYWNSVSIRLWDDTPADEVELAVTKLLAAQRPRSAFNAVIFLRNEITPDRWERILKAISRGEEPNGPSPGAYELEEVFECLDNAPDFSDDRIASLELPFVPLLCNYGHRTGERTLALHKELARDPALFIQLLTWHYGRRDGAAEPELEEMETEHRRFLAETACHLLEGWKAIPGMSKDGKINAGQFLGWTEEALRLASDADRREVAELHVGALIAHFARHRSWEDWLPEVMLDVLDRPEHGGLRERFTLGVHNARGVTTRGPYDGGAQERVLAEKYRGLAARYGNSHPRVSAVLTSIAEGYDRDAQDQDERAALGERWHP</sequence>
<reference evidence="2" key="1">
    <citation type="submission" date="2023-07" db="EMBL/GenBank/DDBJ databases">
        <title>Genome sequencing of Purple Non-Sulfur Bacteria from various extreme environments.</title>
        <authorList>
            <person name="Mayer M."/>
        </authorList>
    </citation>
    <scope>NUCLEOTIDE SEQUENCE [LARGE SCALE GENOMIC DNA]</scope>
    <source>
        <strain evidence="2">DSM 17935</strain>
    </source>
</reference>
<protein>
    <recommendedName>
        <fullName evidence="3">XRE family transcriptional regulator</fullName>
    </recommendedName>
</protein>
<keyword evidence="2" id="KW-1185">Reference proteome</keyword>
<gene>
    <name evidence="1" type="ORF">M2319_003205</name>
</gene>
<dbReference type="EMBL" id="JAOQNS010000009">
    <property type="protein sequence ID" value="MCW2308856.1"/>
    <property type="molecule type" value="Genomic_DNA"/>
</dbReference>
<comment type="caution">
    <text evidence="1">The sequence shown here is derived from an EMBL/GenBank/DDBJ whole genome shotgun (WGS) entry which is preliminary data.</text>
</comment>
<dbReference type="Proteomes" id="UP001209755">
    <property type="component" value="Unassembled WGS sequence"/>
</dbReference>